<protein>
    <recommendedName>
        <fullName evidence="3">Putative plant transposon protein domain-containing protein</fullName>
    </recommendedName>
</protein>
<accession>A0AAV8U6D8</accession>
<reference evidence="4 5" key="1">
    <citation type="submission" date="2021-09" db="EMBL/GenBank/DDBJ databases">
        <title>Genomic insights and catalytic innovation underlie evolution of tropane alkaloids biosynthesis.</title>
        <authorList>
            <person name="Wang Y.-J."/>
            <person name="Tian T."/>
            <person name="Huang J.-P."/>
            <person name="Huang S.-X."/>
        </authorList>
    </citation>
    <scope>NUCLEOTIDE SEQUENCE [LARGE SCALE GENOMIC DNA]</scope>
    <source>
        <strain evidence="4">KIB-2018</strain>
        <tissue evidence="4">Leaf</tissue>
    </source>
</reference>
<name>A0AAV8U6D8_9ROSI</name>
<evidence type="ECO:0000313" key="5">
    <source>
        <dbReference type="Proteomes" id="UP001159364"/>
    </source>
</evidence>
<dbReference type="InterPro" id="IPR046796">
    <property type="entry name" value="Transposase_32_dom"/>
</dbReference>
<dbReference type="EMBL" id="JAIWQS010000001">
    <property type="protein sequence ID" value="KAJ8774838.1"/>
    <property type="molecule type" value="Genomic_DNA"/>
</dbReference>
<comment type="caution">
    <text evidence="4">The sequence shown here is derived from an EMBL/GenBank/DDBJ whole genome shotgun (WGS) entry which is preliminary data.</text>
</comment>
<evidence type="ECO:0000259" key="3">
    <source>
        <dbReference type="Pfam" id="PF20167"/>
    </source>
</evidence>
<evidence type="ECO:0000313" key="4">
    <source>
        <dbReference type="EMBL" id="KAJ8774838.1"/>
    </source>
</evidence>
<feature type="compositionally biased region" description="Polar residues" evidence="2">
    <location>
        <begin position="243"/>
        <end position="256"/>
    </location>
</feature>
<organism evidence="4 5">
    <name type="scientific">Erythroxylum novogranatense</name>
    <dbReference type="NCBI Taxonomy" id="1862640"/>
    <lineage>
        <taxon>Eukaryota</taxon>
        <taxon>Viridiplantae</taxon>
        <taxon>Streptophyta</taxon>
        <taxon>Embryophyta</taxon>
        <taxon>Tracheophyta</taxon>
        <taxon>Spermatophyta</taxon>
        <taxon>Magnoliopsida</taxon>
        <taxon>eudicotyledons</taxon>
        <taxon>Gunneridae</taxon>
        <taxon>Pentapetalae</taxon>
        <taxon>rosids</taxon>
        <taxon>fabids</taxon>
        <taxon>Malpighiales</taxon>
        <taxon>Erythroxylaceae</taxon>
        <taxon>Erythroxylum</taxon>
    </lineage>
</organism>
<dbReference type="Proteomes" id="UP001159364">
    <property type="component" value="Linkage Group LG01"/>
</dbReference>
<feature type="compositionally biased region" description="Basic and acidic residues" evidence="2">
    <location>
        <begin position="224"/>
        <end position="240"/>
    </location>
</feature>
<evidence type="ECO:0000256" key="2">
    <source>
        <dbReference type="SAM" id="MobiDB-lite"/>
    </source>
</evidence>
<keyword evidence="1" id="KW-0175">Coiled coil</keyword>
<feature type="region of interest" description="Disordered" evidence="2">
    <location>
        <begin position="224"/>
        <end position="307"/>
    </location>
</feature>
<sequence>MEAAMIFGRHVDFESLRNDGMDVEPEIVREPVYTNEVFDFWKNAQLVDNTIISSVDGISVVVTKELIRKVTDCPSVGETLSTKAGWMSQVSMKEEDVRRQLYGANDPWERKTYSLIPKARVLHAILFNCILPRAGSRHLVTTLDEQCLFYLLNCNPIDLPFLIFHYMIKGMKDTNSYPYGMLLTRIFKESAIPLHKGNRRIVPVKSKIDSITIRRMGLSTVIKGEADSSRKTRTEGERVSKKTPASSSRTQHNTRSPADEIRRILGRPLIKQASPNIEEKPVKQSSVQEDPIEAQPEATTESDSDDDEPCLMVYNYHQFLRKHKLKIRMVEVVTRRRTAIAICSQPVKKTVDVVRPMSINSNTWDLLKEDEKNFYDAVRDAATKPYPTKIPCKPCTIFPITEKTEIKVAPDIQPRYPLDLTKGKSKLFPEEVFDDLSADQIAEEVRKIAEACASTQNKDEASYSYTDNREDCPVGGRVITRTFIEFLVQKILRIRPLSNTMSIQAEALPLQGRQLLMLPAPFDLDIPETETFIRPPTIEIIDEYIPTSDAYTTSIPFTPPSANVDQASSLIDSPDELSRLRGEVNEIKETMNDLKKMMTKLLKSHHR</sequence>
<evidence type="ECO:0000256" key="1">
    <source>
        <dbReference type="SAM" id="Coils"/>
    </source>
</evidence>
<feature type="domain" description="Putative plant transposon protein" evidence="3">
    <location>
        <begin position="25"/>
        <end position="193"/>
    </location>
</feature>
<keyword evidence="5" id="KW-1185">Reference proteome</keyword>
<proteinExistence type="predicted"/>
<feature type="coiled-coil region" evidence="1">
    <location>
        <begin position="577"/>
        <end position="604"/>
    </location>
</feature>
<dbReference type="AlphaFoldDB" id="A0AAV8U6D8"/>
<dbReference type="Pfam" id="PF20167">
    <property type="entry name" value="Transposase_32"/>
    <property type="match status" value="1"/>
</dbReference>
<gene>
    <name evidence="4" type="ORF">K2173_017284</name>
</gene>